<accession>A0AAV3Q679</accession>
<sequence>MKSSCCLRQNLRFGPQNKMQREMIRGVCGQMMYPRIWVAIFPIFTGKGSIQPCPGRVRRNKVVTPVSMRKTKLAFLKITNPASDRTALVAQTPTVPTHYTHGDRLGCLAIEAVGWFCEVSSNPSFGKKAFLLGE</sequence>
<dbReference type="EMBL" id="BAABME010003514">
    <property type="protein sequence ID" value="GAA0159068.1"/>
    <property type="molecule type" value="Genomic_DNA"/>
</dbReference>
<proteinExistence type="predicted"/>
<organism evidence="1 2">
    <name type="scientific">Lithospermum erythrorhizon</name>
    <name type="common">Purple gromwell</name>
    <name type="synonym">Lithospermum officinale var. erythrorhizon</name>
    <dbReference type="NCBI Taxonomy" id="34254"/>
    <lineage>
        <taxon>Eukaryota</taxon>
        <taxon>Viridiplantae</taxon>
        <taxon>Streptophyta</taxon>
        <taxon>Embryophyta</taxon>
        <taxon>Tracheophyta</taxon>
        <taxon>Spermatophyta</taxon>
        <taxon>Magnoliopsida</taxon>
        <taxon>eudicotyledons</taxon>
        <taxon>Gunneridae</taxon>
        <taxon>Pentapetalae</taxon>
        <taxon>asterids</taxon>
        <taxon>lamiids</taxon>
        <taxon>Boraginales</taxon>
        <taxon>Boraginaceae</taxon>
        <taxon>Boraginoideae</taxon>
        <taxon>Lithospermeae</taxon>
        <taxon>Lithospermum</taxon>
    </lineage>
</organism>
<reference evidence="1 2" key="1">
    <citation type="submission" date="2024-01" db="EMBL/GenBank/DDBJ databases">
        <title>The complete chloroplast genome sequence of Lithospermum erythrorhizon: insights into the phylogenetic relationship among Boraginaceae species and the maternal lineages of purple gromwells.</title>
        <authorList>
            <person name="Okada T."/>
            <person name="Watanabe K."/>
        </authorList>
    </citation>
    <scope>NUCLEOTIDE SEQUENCE [LARGE SCALE GENOMIC DNA]</scope>
</reference>
<name>A0AAV3Q679_LITER</name>
<evidence type="ECO:0000313" key="1">
    <source>
        <dbReference type="EMBL" id="GAA0159068.1"/>
    </source>
</evidence>
<comment type="caution">
    <text evidence="1">The sequence shown here is derived from an EMBL/GenBank/DDBJ whole genome shotgun (WGS) entry which is preliminary data.</text>
</comment>
<dbReference type="Proteomes" id="UP001454036">
    <property type="component" value="Unassembled WGS sequence"/>
</dbReference>
<evidence type="ECO:0000313" key="2">
    <source>
        <dbReference type="Proteomes" id="UP001454036"/>
    </source>
</evidence>
<dbReference type="AlphaFoldDB" id="A0AAV3Q679"/>
<gene>
    <name evidence="1" type="ORF">LIER_15940</name>
</gene>
<keyword evidence="2" id="KW-1185">Reference proteome</keyword>
<protein>
    <submittedName>
        <fullName evidence="1">Uncharacterized protein</fullName>
    </submittedName>
</protein>